<keyword evidence="2" id="KW-0472">Membrane</keyword>
<keyword evidence="2" id="KW-0812">Transmembrane</keyword>
<proteinExistence type="predicted"/>
<accession>A0A161RYI2</accession>
<dbReference type="STRING" id="1007103.GCA_000213315_05398"/>
<evidence type="ECO:0000313" key="4">
    <source>
        <dbReference type="Proteomes" id="UP000076563"/>
    </source>
</evidence>
<feature type="region of interest" description="Disordered" evidence="1">
    <location>
        <begin position="80"/>
        <end position="101"/>
    </location>
</feature>
<name>A0A161RYI2_9BACL</name>
<protein>
    <submittedName>
        <fullName evidence="3">Uncharacterized protein</fullName>
    </submittedName>
</protein>
<evidence type="ECO:0000256" key="2">
    <source>
        <dbReference type="SAM" id="Phobius"/>
    </source>
</evidence>
<dbReference type="EMBL" id="LQRA01000121">
    <property type="protein sequence ID" value="KZE70458.1"/>
    <property type="molecule type" value="Genomic_DNA"/>
</dbReference>
<comment type="caution">
    <text evidence="3">The sequence shown here is derived from an EMBL/GenBank/DDBJ whole genome shotgun (WGS) entry which is preliminary data.</text>
</comment>
<organism evidence="3 4">
    <name type="scientific">Paenibacillus elgii</name>
    <dbReference type="NCBI Taxonomy" id="189691"/>
    <lineage>
        <taxon>Bacteria</taxon>
        <taxon>Bacillati</taxon>
        <taxon>Bacillota</taxon>
        <taxon>Bacilli</taxon>
        <taxon>Bacillales</taxon>
        <taxon>Paenibacillaceae</taxon>
        <taxon>Paenibacillus</taxon>
    </lineage>
</organism>
<dbReference type="Proteomes" id="UP000076563">
    <property type="component" value="Unassembled WGS sequence"/>
</dbReference>
<reference evidence="4" key="1">
    <citation type="submission" date="2016-01" db="EMBL/GenBank/DDBJ databases">
        <title>Draft genome of Chromobacterium sp. F49.</title>
        <authorList>
            <person name="Hong K.W."/>
        </authorList>
    </citation>
    <scope>NUCLEOTIDE SEQUENCE [LARGE SCALE GENOMIC DNA]</scope>
    <source>
        <strain evidence="4">M63</strain>
    </source>
</reference>
<sequence>MLASKKVHSLLSVIASAIRNVQSQAHEVLTLRFRPAGSADADDFADCGVKGQLLRRNLSSAKGAALFGLSFTVGPAESISSEKLRKEDSQTNHKQDTGDYDDVGLNRQGKHLALLRIMSIGIGFGRKRQFPLFVLKGLFISIILALANGLLAFAPLPKK</sequence>
<evidence type="ECO:0000313" key="3">
    <source>
        <dbReference type="EMBL" id="KZE70458.1"/>
    </source>
</evidence>
<feature type="compositionally biased region" description="Basic and acidic residues" evidence="1">
    <location>
        <begin position="80"/>
        <end position="97"/>
    </location>
</feature>
<dbReference type="AlphaFoldDB" id="A0A161RYI2"/>
<evidence type="ECO:0000256" key="1">
    <source>
        <dbReference type="SAM" id="MobiDB-lite"/>
    </source>
</evidence>
<keyword evidence="2" id="KW-1133">Transmembrane helix</keyword>
<feature type="transmembrane region" description="Helical" evidence="2">
    <location>
        <begin position="133"/>
        <end position="154"/>
    </location>
</feature>
<keyword evidence="4" id="KW-1185">Reference proteome</keyword>
<gene>
    <name evidence="3" type="ORF">AV654_06105</name>
</gene>